<proteinExistence type="predicted"/>
<feature type="compositionally biased region" description="Basic and acidic residues" evidence="1">
    <location>
        <begin position="69"/>
        <end position="80"/>
    </location>
</feature>
<feature type="region of interest" description="Disordered" evidence="1">
    <location>
        <begin position="36"/>
        <end position="125"/>
    </location>
</feature>
<keyword evidence="5" id="KW-1185">Reference proteome</keyword>
<keyword evidence="2" id="KW-0812">Transmembrane</keyword>
<evidence type="ECO:0000313" key="4">
    <source>
        <dbReference type="EMBL" id="OWF51019.1"/>
    </source>
</evidence>
<dbReference type="PANTHER" id="PTHR36299">
    <property type="entry name" value="AGAP008005-PA"/>
    <property type="match status" value="1"/>
</dbReference>
<reference evidence="4 5" key="1">
    <citation type="journal article" date="2017" name="Nat. Ecol. Evol.">
        <title>Scallop genome provides insights into evolution of bilaterian karyotype and development.</title>
        <authorList>
            <person name="Wang S."/>
            <person name="Zhang J."/>
            <person name="Jiao W."/>
            <person name="Li J."/>
            <person name="Xun X."/>
            <person name="Sun Y."/>
            <person name="Guo X."/>
            <person name="Huan P."/>
            <person name="Dong B."/>
            <person name="Zhang L."/>
            <person name="Hu X."/>
            <person name="Sun X."/>
            <person name="Wang J."/>
            <person name="Zhao C."/>
            <person name="Wang Y."/>
            <person name="Wang D."/>
            <person name="Huang X."/>
            <person name="Wang R."/>
            <person name="Lv J."/>
            <person name="Li Y."/>
            <person name="Zhang Z."/>
            <person name="Liu B."/>
            <person name="Lu W."/>
            <person name="Hui Y."/>
            <person name="Liang J."/>
            <person name="Zhou Z."/>
            <person name="Hou R."/>
            <person name="Li X."/>
            <person name="Liu Y."/>
            <person name="Li H."/>
            <person name="Ning X."/>
            <person name="Lin Y."/>
            <person name="Zhao L."/>
            <person name="Xing Q."/>
            <person name="Dou J."/>
            <person name="Li Y."/>
            <person name="Mao J."/>
            <person name="Guo H."/>
            <person name="Dou H."/>
            <person name="Li T."/>
            <person name="Mu C."/>
            <person name="Jiang W."/>
            <person name="Fu Q."/>
            <person name="Fu X."/>
            <person name="Miao Y."/>
            <person name="Liu J."/>
            <person name="Yu Q."/>
            <person name="Li R."/>
            <person name="Liao H."/>
            <person name="Li X."/>
            <person name="Kong Y."/>
            <person name="Jiang Z."/>
            <person name="Chourrout D."/>
            <person name="Li R."/>
            <person name="Bao Z."/>
        </authorList>
    </citation>
    <scope>NUCLEOTIDE SEQUENCE [LARGE SCALE GENOMIC DNA]</scope>
    <source>
        <strain evidence="4 5">PY_sf001</strain>
    </source>
</reference>
<dbReference type="PANTHER" id="PTHR36299:SF2">
    <property type="entry name" value="DUF4773 DOMAIN-CONTAINING PROTEIN"/>
    <property type="match status" value="1"/>
</dbReference>
<sequence>MAIFRLLYRKRHILFVCLCASTFWIGYLFLSLPNNSSKTEKSPKPGLSSKSLDESLSRTKFSSPPDTDNAEKKDASKDKPQIAASLHQSVIEPPKLEVEKPSEKEKESPDKKVIRPPVPDIIPPEKLHNVTEKKTVNETQTKKQEGMFEHFGEKLKNKTIEVGQQVKNKTLEKLSDLGVIKSLKVPKYLHIPAPWSLNLSLEDIGNVMKDTQYLNKEDKIDINYPKLLSTKQNITEGNITIALRKVTMANRVGFCDCVDYDCMCCARVTAKRMPFNRTACSNITYLSKSQDFDLRFSLDGKPLYKGIISAESPPKVCLGSLTKVAALCARFLNVTSTVSFHEEHKLHVIGCVEYSLTLYNKTVSAYPVDCFEIPSHQHHKKGHDENLRNFINLVP</sequence>
<keyword evidence="2" id="KW-1133">Transmembrane helix</keyword>
<evidence type="ECO:0000313" key="5">
    <source>
        <dbReference type="Proteomes" id="UP000242188"/>
    </source>
</evidence>
<evidence type="ECO:0000256" key="1">
    <source>
        <dbReference type="SAM" id="MobiDB-lite"/>
    </source>
</evidence>
<dbReference type="Pfam" id="PF15998">
    <property type="entry name" value="DUF4773"/>
    <property type="match status" value="1"/>
</dbReference>
<keyword evidence="2" id="KW-0472">Membrane</keyword>
<accession>A0A210QQM4</accession>
<comment type="caution">
    <text evidence="4">The sequence shown here is derived from an EMBL/GenBank/DDBJ whole genome shotgun (WGS) entry which is preliminary data.</text>
</comment>
<feature type="domain" description="DUF4773" evidence="3">
    <location>
        <begin position="255"/>
        <end position="373"/>
    </location>
</feature>
<gene>
    <name evidence="4" type="ORF">KP79_PYT19599</name>
</gene>
<feature type="compositionally biased region" description="Basic and acidic residues" evidence="1">
    <location>
        <begin position="94"/>
        <end position="113"/>
    </location>
</feature>
<evidence type="ECO:0000259" key="3">
    <source>
        <dbReference type="Pfam" id="PF15998"/>
    </source>
</evidence>
<feature type="transmembrane region" description="Helical" evidence="2">
    <location>
        <begin position="12"/>
        <end position="30"/>
    </location>
</feature>
<dbReference type="AlphaFoldDB" id="A0A210QQM4"/>
<protein>
    <recommendedName>
        <fullName evidence="3">DUF4773 domain-containing protein</fullName>
    </recommendedName>
</protein>
<evidence type="ECO:0000256" key="2">
    <source>
        <dbReference type="SAM" id="Phobius"/>
    </source>
</evidence>
<organism evidence="4 5">
    <name type="scientific">Mizuhopecten yessoensis</name>
    <name type="common">Japanese scallop</name>
    <name type="synonym">Patinopecten yessoensis</name>
    <dbReference type="NCBI Taxonomy" id="6573"/>
    <lineage>
        <taxon>Eukaryota</taxon>
        <taxon>Metazoa</taxon>
        <taxon>Spiralia</taxon>
        <taxon>Lophotrochozoa</taxon>
        <taxon>Mollusca</taxon>
        <taxon>Bivalvia</taxon>
        <taxon>Autobranchia</taxon>
        <taxon>Pteriomorphia</taxon>
        <taxon>Pectinida</taxon>
        <taxon>Pectinoidea</taxon>
        <taxon>Pectinidae</taxon>
        <taxon>Mizuhopecten</taxon>
    </lineage>
</organism>
<dbReference type="OrthoDB" id="5952164at2759"/>
<dbReference type="InterPro" id="IPR031941">
    <property type="entry name" value="DUF4773"/>
</dbReference>
<dbReference type="EMBL" id="NEDP02002403">
    <property type="protein sequence ID" value="OWF51019.1"/>
    <property type="molecule type" value="Genomic_DNA"/>
</dbReference>
<name>A0A210QQM4_MIZYE</name>
<dbReference type="Proteomes" id="UP000242188">
    <property type="component" value="Unassembled WGS sequence"/>
</dbReference>